<proteinExistence type="predicted"/>
<sequence length="216" mass="24572">MLRARIQPHVTKVLSLGLGSLSEKSRDQSRRFKQLAIFLAIADHVRQSSSPRGRMSKLELYAQDPTFTRADESFLQSLGVHVLRTPSPSELGEARHVIDENTLVYSPFLTINAYGLLLESCPVDLLIGDDFSSLLLKWEKHTAEHKEVAQLSKLHISRYQKRAVSGNGFWDEDDRAFPMALYRRKPDRRQKDVAVSAGDEDMVIHDVSFKLTRARL</sequence>
<dbReference type="Pfam" id="PF07985">
    <property type="entry name" value="SRR1"/>
    <property type="match status" value="1"/>
</dbReference>
<evidence type="ECO:0000313" key="3">
    <source>
        <dbReference type="Proteomes" id="UP001320420"/>
    </source>
</evidence>
<protein>
    <recommendedName>
        <fullName evidence="1">SRR1-like domain-containing protein</fullName>
    </recommendedName>
</protein>
<dbReference type="AlphaFoldDB" id="A0AAN9UNE2"/>
<gene>
    <name evidence="2" type="ORF">SLS62_007299</name>
</gene>
<name>A0AAN9UNE2_9PEZI</name>
<dbReference type="InterPro" id="IPR012942">
    <property type="entry name" value="SRR1-like"/>
</dbReference>
<dbReference type="PANTHER" id="PTHR42080">
    <property type="entry name" value="SRR1 DOMAIN-CONTAINING PROTEIN"/>
    <property type="match status" value="1"/>
</dbReference>
<dbReference type="PANTHER" id="PTHR42080:SF1">
    <property type="entry name" value="SRR1-LIKE DOMAIN-CONTAINING PROTEIN"/>
    <property type="match status" value="1"/>
</dbReference>
<reference evidence="2 3" key="1">
    <citation type="submission" date="2024-02" db="EMBL/GenBank/DDBJ databases">
        <title>De novo assembly and annotation of 12 fungi associated with fruit tree decline syndrome in Ontario, Canada.</title>
        <authorList>
            <person name="Sulman M."/>
            <person name="Ellouze W."/>
            <person name="Ilyukhin E."/>
        </authorList>
    </citation>
    <scope>NUCLEOTIDE SEQUENCE [LARGE SCALE GENOMIC DNA]</scope>
    <source>
        <strain evidence="2 3">M11/M66-122</strain>
    </source>
</reference>
<comment type="caution">
    <text evidence="2">The sequence shown here is derived from an EMBL/GenBank/DDBJ whole genome shotgun (WGS) entry which is preliminary data.</text>
</comment>
<dbReference type="Proteomes" id="UP001320420">
    <property type="component" value="Unassembled WGS sequence"/>
</dbReference>
<evidence type="ECO:0000259" key="1">
    <source>
        <dbReference type="Pfam" id="PF07985"/>
    </source>
</evidence>
<dbReference type="EMBL" id="JAKJXP020000059">
    <property type="protein sequence ID" value="KAK7750748.1"/>
    <property type="molecule type" value="Genomic_DNA"/>
</dbReference>
<evidence type="ECO:0000313" key="2">
    <source>
        <dbReference type="EMBL" id="KAK7750748.1"/>
    </source>
</evidence>
<organism evidence="2 3">
    <name type="scientific">Diatrype stigma</name>
    <dbReference type="NCBI Taxonomy" id="117547"/>
    <lineage>
        <taxon>Eukaryota</taxon>
        <taxon>Fungi</taxon>
        <taxon>Dikarya</taxon>
        <taxon>Ascomycota</taxon>
        <taxon>Pezizomycotina</taxon>
        <taxon>Sordariomycetes</taxon>
        <taxon>Xylariomycetidae</taxon>
        <taxon>Xylariales</taxon>
        <taxon>Diatrypaceae</taxon>
        <taxon>Diatrype</taxon>
    </lineage>
</organism>
<feature type="domain" description="SRR1-like" evidence="1">
    <location>
        <begin position="7"/>
        <end position="155"/>
    </location>
</feature>
<accession>A0AAN9UNE2</accession>
<keyword evidence="3" id="KW-1185">Reference proteome</keyword>